<evidence type="ECO:0000259" key="2">
    <source>
        <dbReference type="Pfam" id="PF16217"/>
    </source>
</evidence>
<feature type="signal peptide" evidence="1">
    <location>
        <begin position="1"/>
        <end position="21"/>
    </location>
</feature>
<dbReference type="RefSeq" id="WP_158463942.1">
    <property type="nucleotide sequence ID" value="NZ_VZAD01000076.1"/>
</dbReference>
<feature type="chain" id="PRO_5025692308" evidence="1">
    <location>
        <begin position="22"/>
        <end position="428"/>
    </location>
</feature>
<evidence type="ECO:0000256" key="1">
    <source>
        <dbReference type="SAM" id="SignalP"/>
    </source>
</evidence>
<keyword evidence="4" id="KW-1185">Reference proteome</keyword>
<keyword evidence="1" id="KW-0732">Signal</keyword>
<dbReference type="Pfam" id="PF16217">
    <property type="entry name" value="M64_N"/>
    <property type="match status" value="1"/>
</dbReference>
<dbReference type="InterPro" id="IPR032625">
    <property type="entry name" value="M64_N"/>
</dbReference>
<dbReference type="EMBL" id="VZAD01000076">
    <property type="protein sequence ID" value="MQP12315.1"/>
    <property type="molecule type" value="Genomic_DNA"/>
</dbReference>
<sequence length="428" mass="48888">MKKSILTLLIILTMMPGITSAQDFGKYFVDKTLRIDYIFAGNSQKQMIAVDELNVMPRWYGKKHRLNELPMEGNGQITVRDHQSGNIIYRNSFSTLFQEWLTYPEAKTQTKSFENIFLVPMPKDTIDVTIDLRNNRREIMSTLTHQIVPDDILIRHKGENPTPFVTLHQAADTTNCIHIAYLAEGYKQEEMGLFIKDAQTATDALFAHEPFKSKKDKFNIIAVKSDSEESGTSEPSKGIWKNTALSSHFDTFYSDRYLTTLHLKDVHNWLAGTPYEHIIILVNTEKYGGGGILNSYNLSMTHNEWFKPVVVHEFGHSFAGLADEYAYEDEAIPMYPHDVEPWESNITTLVDFKGKWENLIKPGTPIPTPLSRKAKDVMTKVGVYEGAGYSLKGVYRGTQDCRMRTNQNPEFCPVCQQAISRVIDFYTK</sequence>
<dbReference type="OrthoDB" id="127762at2"/>
<dbReference type="Pfam" id="PF09471">
    <property type="entry name" value="Peptidase_M64"/>
    <property type="match status" value="2"/>
</dbReference>
<protein>
    <submittedName>
        <fullName evidence="3">Peptidase M64</fullName>
    </submittedName>
</protein>
<dbReference type="GO" id="GO:0008237">
    <property type="term" value="F:metallopeptidase activity"/>
    <property type="evidence" value="ECO:0007669"/>
    <property type="project" value="InterPro"/>
</dbReference>
<dbReference type="Proteomes" id="UP000384372">
    <property type="component" value="Unassembled WGS sequence"/>
</dbReference>
<evidence type="ECO:0000313" key="3">
    <source>
        <dbReference type="EMBL" id="MQP12315.1"/>
    </source>
</evidence>
<dbReference type="InterPro" id="IPR038171">
    <property type="entry name" value="M64_N_sf"/>
</dbReference>
<feature type="domain" description="Peptidase M64 N-terminal" evidence="2">
    <location>
        <begin position="23"/>
        <end position="141"/>
    </location>
</feature>
<gene>
    <name evidence="3" type="ORF">F7D20_10205</name>
</gene>
<organism evidence="3 4">
    <name type="scientific">Segatella copri</name>
    <dbReference type="NCBI Taxonomy" id="165179"/>
    <lineage>
        <taxon>Bacteria</taxon>
        <taxon>Pseudomonadati</taxon>
        <taxon>Bacteroidota</taxon>
        <taxon>Bacteroidia</taxon>
        <taxon>Bacteroidales</taxon>
        <taxon>Prevotellaceae</taxon>
        <taxon>Segatella</taxon>
    </lineage>
</organism>
<reference evidence="3 4" key="1">
    <citation type="submission" date="2019-09" db="EMBL/GenBank/DDBJ databases">
        <title>Distinct polysaccharide growth profiles of human intestinal Prevotella copri isolates.</title>
        <authorList>
            <person name="Fehlner-Peach H."/>
            <person name="Magnabosco C."/>
            <person name="Raghavan V."/>
            <person name="Scher J.U."/>
            <person name="Tett A."/>
            <person name="Cox L.M."/>
            <person name="Gottsegen C."/>
            <person name="Watters A."/>
            <person name="Wiltshire- Gordon J.D."/>
            <person name="Segata N."/>
            <person name="Bonneau R."/>
            <person name="Littman D.R."/>
        </authorList>
    </citation>
    <scope>NUCLEOTIDE SEQUENCE [LARGE SCALE GENOMIC DNA]</scope>
    <source>
        <strain evidence="4">iAQ1173</strain>
    </source>
</reference>
<dbReference type="Gene3D" id="3.40.390.10">
    <property type="entry name" value="Collagenase (Catalytic Domain)"/>
    <property type="match status" value="1"/>
</dbReference>
<name>A0A6A7WD28_9BACT</name>
<dbReference type="InterPro" id="IPR019026">
    <property type="entry name" value="Peptidase_M64_IgA"/>
</dbReference>
<dbReference type="Gene3D" id="2.60.40.3250">
    <property type="entry name" value="Peptidase M64, N-terminal domain"/>
    <property type="match status" value="1"/>
</dbReference>
<evidence type="ECO:0000313" key="4">
    <source>
        <dbReference type="Proteomes" id="UP000384372"/>
    </source>
</evidence>
<proteinExistence type="predicted"/>
<accession>A0A6A7WD28</accession>
<dbReference type="InterPro" id="IPR024079">
    <property type="entry name" value="MetalloPept_cat_dom_sf"/>
</dbReference>
<comment type="caution">
    <text evidence="3">The sequence shown here is derived from an EMBL/GenBank/DDBJ whole genome shotgun (WGS) entry which is preliminary data.</text>
</comment>
<dbReference type="AlphaFoldDB" id="A0A6A7WD28"/>